<protein>
    <submittedName>
        <fullName evidence="1">Uncharacterized protein</fullName>
    </submittedName>
</protein>
<proteinExistence type="predicted"/>
<dbReference type="RefSeq" id="WP_006688182.1">
    <property type="nucleotide sequence ID" value="NZ_GG730303.1"/>
</dbReference>
<organism evidence="1 2">
    <name type="scientific">Citrobacter youngae ATCC 29220</name>
    <dbReference type="NCBI Taxonomy" id="500640"/>
    <lineage>
        <taxon>Bacteria</taxon>
        <taxon>Pseudomonadati</taxon>
        <taxon>Pseudomonadota</taxon>
        <taxon>Gammaproteobacteria</taxon>
        <taxon>Enterobacterales</taxon>
        <taxon>Enterobacteriaceae</taxon>
        <taxon>Citrobacter</taxon>
        <taxon>Citrobacter freundii complex</taxon>
    </lineage>
</organism>
<accession>D4BKG4</accession>
<dbReference type="EMBL" id="ABWL02000031">
    <property type="protein sequence ID" value="EFE05595.1"/>
    <property type="molecule type" value="Genomic_DNA"/>
</dbReference>
<evidence type="ECO:0000313" key="1">
    <source>
        <dbReference type="EMBL" id="EFE05595.1"/>
    </source>
</evidence>
<reference evidence="1 2" key="1">
    <citation type="submission" date="2010-02" db="EMBL/GenBank/DDBJ databases">
        <authorList>
            <person name="Weinstock G."/>
            <person name="Sodergren E."/>
            <person name="Clifton S."/>
            <person name="Fulton L."/>
            <person name="Fulton B."/>
            <person name="Courtney L."/>
            <person name="Fronick C."/>
            <person name="Harrison M."/>
            <person name="Strong C."/>
            <person name="Farmer C."/>
            <person name="Delahaunty K."/>
            <person name="Markovic C."/>
            <person name="Hall O."/>
            <person name="Minx P."/>
            <person name="Tomlinson C."/>
            <person name="Mitreva M."/>
            <person name="Nelson J."/>
            <person name="Hou S."/>
            <person name="Wollam A."/>
            <person name="Pepin K.H."/>
            <person name="Johnson M."/>
            <person name="Bhonagiri V."/>
            <person name="Zhang X."/>
            <person name="Suruliraj S."/>
            <person name="Warren W."/>
            <person name="Chinwalla A."/>
            <person name="Mardis E.R."/>
            <person name="Wilson R.K."/>
        </authorList>
    </citation>
    <scope>NUCLEOTIDE SEQUENCE [LARGE SCALE GENOMIC DNA]</scope>
    <source>
        <strain evidence="1 2">ATCC 29220</strain>
    </source>
</reference>
<gene>
    <name evidence="1" type="ORF">CIT292_11041</name>
</gene>
<comment type="caution">
    <text evidence="1">The sequence shown here is derived from an EMBL/GenBank/DDBJ whole genome shotgun (WGS) entry which is preliminary data.</text>
</comment>
<dbReference type="AlphaFoldDB" id="D4BKG4"/>
<name>D4BKG4_9ENTR</name>
<sequence>MDLLITNKLELLLTFCGVGGQYVERNNSFVTGPFNCQIEVIEIDSENILKLVLNIPCYYDDILLRVAQSVRPESIFGVVGNIFLVNNRLTLSCLLPTELVVEDWYRIFEYQKSYLLSFLSK</sequence>
<evidence type="ECO:0000313" key="2">
    <source>
        <dbReference type="Proteomes" id="UP000003880"/>
    </source>
</evidence>
<dbReference type="Proteomes" id="UP000003880">
    <property type="component" value="Unassembled WGS sequence"/>
</dbReference>
<dbReference type="HOGENOM" id="CLU_2033941_0_0_6"/>